<evidence type="ECO:0008006" key="10">
    <source>
        <dbReference type="Google" id="ProtNLM"/>
    </source>
</evidence>
<evidence type="ECO:0000313" key="9">
    <source>
        <dbReference type="Proteomes" id="UP000218231"/>
    </source>
</evidence>
<dbReference type="EMBL" id="LIAE01008141">
    <property type="protein sequence ID" value="PAV75260.1"/>
    <property type="molecule type" value="Genomic_DNA"/>
</dbReference>
<feature type="compositionally biased region" description="Polar residues" evidence="7">
    <location>
        <begin position="507"/>
        <end position="578"/>
    </location>
</feature>
<dbReference type="GO" id="GO:0005737">
    <property type="term" value="C:cytoplasm"/>
    <property type="evidence" value="ECO:0007669"/>
    <property type="project" value="TreeGrafter"/>
</dbReference>
<keyword evidence="5" id="KW-0269">Exonuclease</keyword>
<dbReference type="STRING" id="2018661.A0A2A2KN32"/>
<evidence type="ECO:0000256" key="5">
    <source>
        <dbReference type="ARBA" id="ARBA00022839"/>
    </source>
</evidence>
<keyword evidence="6" id="KW-0460">Magnesium</keyword>
<organism evidence="8 9">
    <name type="scientific">Diploscapter pachys</name>
    <dbReference type="NCBI Taxonomy" id="2018661"/>
    <lineage>
        <taxon>Eukaryota</taxon>
        <taxon>Metazoa</taxon>
        <taxon>Ecdysozoa</taxon>
        <taxon>Nematoda</taxon>
        <taxon>Chromadorea</taxon>
        <taxon>Rhabditida</taxon>
        <taxon>Rhabditina</taxon>
        <taxon>Rhabditomorpha</taxon>
        <taxon>Rhabditoidea</taxon>
        <taxon>Rhabditidae</taxon>
        <taxon>Diploscapter</taxon>
    </lineage>
</organism>
<dbReference type="PANTHER" id="PTHR13058">
    <property type="entry name" value="THREE PRIME REPAIR EXONUCLEASE 1, 2"/>
    <property type="match status" value="1"/>
</dbReference>
<gene>
    <name evidence="8" type="ORF">WR25_17697</name>
</gene>
<keyword evidence="2" id="KW-0540">Nuclease</keyword>
<accession>A0A2A2KN32</accession>
<dbReference type="Proteomes" id="UP000218231">
    <property type="component" value="Unassembled WGS sequence"/>
</dbReference>
<sequence>MSRKQSQLDRPSTSRILPRNDDGDSDGSSWGGQSPVYSKRKAQVRSQPRTTNSFDDFEVRIVARKAVIVQEQVEESFLLDPNSMDPADCVFGSMKKSQPIDLQVNPIGDVRNVSFNEHDDVITIEETFQEENKEGIVSLYSARSASSLARRLTGLQEVNRVDPRTPQVERSERPPAVQLIEDQPTMSHAGATQALRKEAVGPPSPTTPKRTPTKRLNAHALSPTKTIKKGNFRTSYDPKIKTFVFFDFETTGFFPEERGLEKQHCDQMWKNDPGSKDLHDFLDKAIRMTSMATAPRITQLAFCAIPRMQFEENMKRMEEKARESPNSSLHRKMPCNVTSRMINPGFVQTTDWANYNKKQRVIPEALLFEARLLQSYSTFDKEWPSVLEFLNSVPKPACLVAHNGLMFDMRVLYFELKRYGFLEKNMGVPKDVFFIDTLLATREIDLEYRGSVENAITTVDFGRICAVIASMTPGRIHSIPEEGNGDEGSQHVMVAEGESEELASDEGPSTSGARQSKSNPILINNDKTPLARSQVSAGRSQGASLLRSKSSLGNRTPSRSKPIQKSQSSNLATRYTWI</sequence>
<keyword evidence="4" id="KW-0378">Hydrolase</keyword>
<reference evidence="8 9" key="1">
    <citation type="journal article" date="2017" name="Curr. Biol.">
        <title>Genome architecture and evolution of a unichromosomal asexual nematode.</title>
        <authorList>
            <person name="Fradin H."/>
            <person name="Zegar C."/>
            <person name="Gutwein M."/>
            <person name="Lucas J."/>
            <person name="Kovtun M."/>
            <person name="Corcoran D."/>
            <person name="Baugh L.R."/>
            <person name="Kiontke K."/>
            <person name="Gunsalus K."/>
            <person name="Fitch D.H."/>
            <person name="Piano F."/>
        </authorList>
    </citation>
    <scope>NUCLEOTIDE SEQUENCE [LARGE SCALE GENOMIC DNA]</scope>
    <source>
        <strain evidence="8">PF1309</strain>
    </source>
</reference>
<proteinExistence type="predicted"/>
<dbReference type="InterPro" id="IPR040393">
    <property type="entry name" value="TREX1/2"/>
</dbReference>
<dbReference type="InterPro" id="IPR012337">
    <property type="entry name" value="RNaseH-like_sf"/>
</dbReference>
<comment type="cofactor">
    <cofactor evidence="1">
        <name>Mg(2+)</name>
        <dbReference type="ChEBI" id="CHEBI:18420"/>
    </cofactor>
</comment>
<dbReference type="PANTHER" id="PTHR13058:SF19">
    <property type="entry name" value="LD40940P"/>
    <property type="match status" value="1"/>
</dbReference>
<dbReference type="GO" id="GO:0008296">
    <property type="term" value="F:3'-5'-DNA exonuclease activity"/>
    <property type="evidence" value="ECO:0007669"/>
    <property type="project" value="TreeGrafter"/>
</dbReference>
<dbReference type="Gene3D" id="3.30.420.10">
    <property type="entry name" value="Ribonuclease H-like superfamily/Ribonuclease H"/>
    <property type="match status" value="1"/>
</dbReference>
<evidence type="ECO:0000256" key="1">
    <source>
        <dbReference type="ARBA" id="ARBA00001946"/>
    </source>
</evidence>
<feature type="compositionally biased region" description="Polar residues" evidence="7">
    <location>
        <begin position="1"/>
        <end position="15"/>
    </location>
</feature>
<keyword evidence="3" id="KW-0479">Metal-binding</keyword>
<dbReference type="GO" id="GO:0003676">
    <property type="term" value="F:nucleic acid binding"/>
    <property type="evidence" value="ECO:0007669"/>
    <property type="project" value="InterPro"/>
</dbReference>
<dbReference type="AlphaFoldDB" id="A0A2A2KN32"/>
<evidence type="ECO:0000256" key="3">
    <source>
        <dbReference type="ARBA" id="ARBA00022723"/>
    </source>
</evidence>
<feature type="region of interest" description="Disordered" evidence="7">
    <location>
        <begin position="497"/>
        <end position="578"/>
    </location>
</feature>
<dbReference type="OrthoDB" id="10250935at2759"/>
<dbReference type="GO" id="GO:0006308">
    <property type="term" value="P:DNA catabolic process"/>
    <property type="evidence" value="ECO:0007669"/>
    <property type="project" value="TreeGrafter"/>
</dbReference>
<name>A0A2A2KN32_9BILA</name>
<feature type="region of interest" description="Disordered" evidence="7">
    <location>
        <begin position="1"/>
        <end position="49"/>
    </location>
</feature>
<evidence type="ECO:0000256" key="2">
    <source>
        <dbReference type="ARBA" id="ARBA00022722"/>
    </source>
</evidence>
<protein>
    <recommendedName>
        <fullName evidence="10">Exonuclease domain-containing protein</fullName>
    </recommendedName>
</protein>
<dbReference type="SUPFAM" id="SSF53098">
    <property type="entry name" value="Ribonuclease H-like"/>
    <property type="match status" value="1"/>
</dbReference>
<dbReference type="InterPro" id="IPR036397">
    <property type="entry name" value="RNaseH_sf"/>
</dbReference>
<evidence type="ECO:0000313" key="8">
    <source>
        <dbReference type="EMBL" id="PAV75259.1"/>
    </source>
</evidence>
<evidence type="ECO:0000256" key="7">
    <source>
        <dbReference type="SAM" id="MobiDB-lite"/>
    </source>
</evidence>
<keyword evidence="9" id="KW-1185">Reference proteome</keyword>
<dbReference type="EMBL" id="LIAE01008141">
    <property type="protein sequence ID" value="PAV75259.1"/>
    <property type="molecule type" value="Genomic_DNA"/>
</dbReference>
<evidence type="ECO:0000256" key="4">
    <source>
        <dbReference type="ARBA" id="ARBA00022801"/>
    </source>
</evidence>
<feature type="region of interest" description="Disordered" evidence="7">
    <location>
        <begin position="194"/>
        <end position="214"/>
    </location>
</feature>
<dbReference type="GO" id="GO:0046872">
    <property type="term" value="F:metal ion binding"/>
    <property type="evidence" value="ECO:0007669"/>
    <property type="project" value="UniProtKB-KW"/>
</dbReference>
<comment type="caution">
    <text evidence="8">The sequence shown here is derived from an EMBL/GenBank/DDBJ whole genome shotgun (WGS) entry which is preliminary data.</text>
</comment>
<evidence type="ECO:0000256" key="6">
    <source>
        <dbReference type="ARBA" id="ARBA00022842"/>
    </source>
</evidence>